<sequence length="287" mass="33859">MNKIKLEHDTTVSVVWYESLDARSFKQFSQPKWSELMNRLSIPQYNSNKYARGLAVYGDVSDSDDVKKLRKDDNVIYRDVIALDYDDINDIKEIYEAIKERLSDISYFWHTTFSHSKDNHRIRLYVPVNERLNPFYYRSYTRVLAERIGFKVDEGSYQPSRAMALPVVQSKNHPFLYRYNDAPILDSPTLEQWSKECAAKESQTADTPIFKHLKRRDNDFWKSIAFGVSTGNRNQTLTSLIGVLLNRRVPDPLVYAYCYMWNENCKPPLSSREFNATFESIYKREHR</sequence>
<gene>
    <name evidence="2" type="ORF">BU653_01405</name>
</gene>
<dbReference type="RefSeq" id="WP_107360466.1">
    <property type="nucleotide sequence ID" value="NZ_PZBZ01000004.1"/>
</dbReference>
<feature type="domain" description="Primase C-terminal 1" evidence="1">
    <location>
        <begin position="223"/>
        <end position="287"/>
    </location>
</feature>
<dbReference type="AlphaFoldDB" id="A0AAE5T1J7"/>
<name>A0AAE5T1J7_STACR</name>
<dbReference type="Pfam" id="PF08708">
    <property type="entry name" value="PriCT_1"/>
    <property type="match status" value="1"/>
</dbReference>
<dbReference type="InterPro" id="IPR014820">
    <property type="entry name" value="PriCT_1"/>
</dbReference>
<organism evidence="2 3">
    <name type="scientific">Staphylococcus chromogenes</name>
    <name type="common">Staphylococcus hyicus subsp. chromogenes</name>
    <dbReference type="NCBI Taxonomy" id="46126"/>
    <lineage>
        <taxon>Bacteria</taxon>
        <taxon>Bacillati</taxon>
        <taxon>Bacillota</taxon>
        <taxon>Bacilli</taxon>
        <taxon>Bacillales</taxon>
        <taxon>Staphylococcaceae</taxon>
        <taxon>Staphylococcus</taxon>
    </lineage>
</organism>
<evidence type="ECO:0000259" key="1">
    <source>
        <dbReference type="SMART" id="SM00942"/>
    </source>
</evidence>
<protein>
    <submittedName>
        <fullName evidence="2">Mobile element-associated protein</fullName>
    </submittedName>
</protein>
<accession>A0AAE5T1J7</accession>
<reference evidence="2 3" key="1">
    <citation type="journal article" date="2016" name="Front. Microbiol.">
        <title>Comprehensive Phylogenetic Analysis of Bovine Non-aureus Staphylococci Species Based on Whole-Genome Sequencing.</title>
        <authorList>
            <person name="Naushad S."/>
            <person name="Barkema H.W."/>
            <person name="Luby C."/>
            <person name="Condas L.A."/>
            <person name="Nobrega D.B."/>
            <person name="Carson D.A."/>
            <person name="De Buck J."/>
        </authorList>
    </citation>
    <scope>NUCLEOTIDE SEQUENCE [LARGE SCALE GENOMIC DNA]</scope>
    <source>
        <strain evidence="2 3">SNUC 505</strain>
    </source>
</reference>
<evidence type="ECO:0000313" key="3">
    <source>
        <dbReference type="Proteomes" id="UP000242704"/>
    </source>
</evidence>
<comment type="caution">
    <text evidence="2">The sequence shown here is derived from an EMBL/GenBank/DDBJ whole genome shotgun (WGS) entry which is preliminary data.</text>
</comment>
<evidence type="ECO:0000313" key="2">
    <source>
        <dbReference type="EMBL" id="PTG16913.1"/>
    </source>
</evidence>
<dbReference type="EMBL" id="PZBZ01000004">
    <property type="protein sequence ID" value="PTG16913.1"/>
    <property type="molecule type" value="Genomic_DNA"/>
</dbReference>
<dbReference type="Proteomes" id="UP000242704">
    <property type="component" value="Unassembled WGS sequence"/>
</dbReference>
<proteinExistence type="predicted"/>
<dbReference type="SMART" id="SM00942">
    <property type="entry name" value="PriCT_1"/>
    <property type="match status" value="1"/>
</dbReference>